<dbReference type="GO" id="GO:0006826">
    <property type="term" value="P:iron ion transport"/>
    <property type="evidence" value="ECO:0007669"/>
    <property type="project" value="UniProtKB-KW"/>
</dbReference>
<dbReference type="Pfam" id="PF07715">
    <property type="entry name" value="Plug"/>
    <property type="match status" value="1"/>
</dbReference>
<dbReference type="SUPFAM" id="SSF56935">
    <property type="entry name" value="Porins"/>
    <property type="match status" value="1"/>
</dbReference>
<keyword evidence="13" id="KW-0675">Receptor</keyword>
<evidence type="ECO:0000313" key="14">
    <source>
        <dbReference type="Proteomes" id="UP000005615"/>
    </source>
</evidence>
<keyword evidence="3 11" id="KW-1134">Transmembrane beta strand</keyword>
<dbReference type="OrthoDB" id="7051185at2"/>
<dbReference type="GO" id="GO:0009279">
    <property type="term" value="C:cell outer membrane"/>
    <property type="evidence" value="ECO:0007669"/>
    <property type="project" value="UniProtKB-SubCell"/>
</dbReference>
<evidence type="ECO:0000256" key="11">
    <source>
        <dbReference type="PROSITE-ProRule" id="PRU01360"/>
    </source>
</evidence>
<evidence type="ECO:0000256" key="1">
    <source>
        <dbReference type="ARBA" id="ARBA00004571"/>
    </source>
</evidence>
<dbReference type="CDD" id="cd01347">
    <property type="entry name" value="ligand_gated_channel"/>
    <property type="match status" value="1"/>
</dbReference>
<dbReference type="RefSeq" id="WP_009576072.1">
    <property type="nucleotide sequence ID" value="NZ_AEIG01000055.1"/>
</dbReference>
<keyword evidence="7" id="KW-0406">Ion transport</keyword>
<keyword evidence="10 11" id="KW-0998">Cell outer membrane</keyword>
<evidence type="ECO:0000256" key="9">
    <source>
        <dbReference type="ARBA" id="ARBA00023136"/>
    </source>
</evidence>
<dbReference type="eggNOG" id="COG4771">
    <property type="taxonomic scope" value="Bacteria"/>
</dbReference>
<accession>F3L2R5</accession>
<evidence type="ECO:0000256" key="12">
    <source>
        <dbReference type="RuleBase" id="RU003357"/>
    </source>
</evidence>
<protein>
    <submittedName>
        <fullName evidence="13">TonB-dependent receptor</fullName>
    </submittedName>
</protein>
<keyword evidence="9 11" id="KW-0472">Membrane</keyword>
<reference evidence="13 14" key="1">
    <citation type="journal article" date="2011" name="J. Bacteriol.">
        <title>Genome sequence of strain IMCC3088, a proteorhodopsin-containing marine bacterium belonging to the OM60/NOR5 clade.</title>
        <authorList>
            <person name="Jang Y."/>
            <person name="Oh H.M."/>
            <person name="Kang I."/>
            <person name="Lee K."/>
            <person name="Yang S.J."/>
            <person name="Cho J.C."/>
        </authorList>
    </citation>
    <scope>NUCLEOTIDE SEQUENCE [LARGE SCALE GENOMIC DNA]</scope>
    <source>
        <strain evidence="13 14">IMCC3088</strain>
    </source>
</reference>
<keyword evidence="14" id="KW-1185">Reference proteome</keyword>
<comment type="similarity">
    <text evidence="11 12">Belongs to the TonB-dependent receptor family.</text>
</comment>
<dbReference type="Proteomes" id="UP000005615">
    <property type="component" value="Unassembled WGS sequence"/>
</dbReference>
<evidence type="ECO:0000256" key="7">
    <source>
        <dbReference type="ARBA" id="ARBA00023065"/>
    </source>
</evidence>
<dbReference type="InterPro" id="IPR036942">
    <property type="entry name" value="Beta-barrel_TonB_sf"/>
</dbReference>
<evidence type="ECO:0000256" key="6">
    <source>
        <dbReference type="ARBA" id="ARBA00023004"/>
    </source>
</evidence>
<gene>
    <name evidence="13" type="ORF">IMCC3088_1839</name>
</gene>
<evidence type="ECO:0000313" key="13">
    <source>
        <dbReference type="EMBL" id="EGG29383.1"/>
    </source>
</evidence>
<dbReference type="EMBL" id="AEIG01000055">
    <property type="protein sequence ID" value="EGG29383.1"/>
    <property type="molecule type" value="Genomic_DNA"/>
</dbReference>
<keyword evidence="8 12" id="KW-0798">TonB box</keyword>
<dbReference type="InterPro" id="IPR039426">
    <property type="entry name" value="TonB-dep_rcpt-like"/>
</dbReference>
<dbReference type="PANTHER" id="PTHR32552:SF81">
    <property type="entry name" value="TONB-DEPENDENT OUTER MEMBRANE RECEPTOR"/>
    <property type="match status" value="1"/>
</dbReference>
<comment type="caution">
    <text evidence="13">The sequence shown here is derived from an EMBL/GenBank/DDBJ whole genome shotgun (WGS) entry which is preliminary data.</text>
</comment>
<dbReference type="PROSITE" id="PS52016">
    <property type="entry name" value="TONB_DEPENDENT_REC_3"/>
    <property type="match status" value="1"/>
</dbReference>
<keyword evidence="5 11" id="KW-0812">Transmembrane</keyword>
<evidence type="ECO:0000256" key="4">
    <source>
        <dbReference type="ARBA" id="ARBA00022496"/>
    </source>
</evidence>
<keyword evidence="2 11" id="KW-0813">Transport</keyword>
<dbReference type="STRING" id="2518989.IMCC3088_1839"/>
<dbReference type="AlphaFoldDB" id="F3L2R5"/>
<dbReference type="InterPro" id="IPR012910">
    <property type="entry name" value="Plug_dom"/>
</dbReference>
<evidence type="ECO:0000256" key="8">
    <source>
        <dbReference type="ARBA" id="ARBA00023077"/>
    </source>
</evidence>
<organism evidence="13 14">
    <name type="scientific">Aequoribacter fuscus</name>
    <dbReference type="NCBI Taxonomy" id="2518989"/>
    <lineage>
        <taxon>Bacteria</taxon>
        <taxon>Pseudomonadati</taxon>
        <taxon>Pseudomonadota</taxon>
        <taxon>Gammaproteobacteria</taxon>
        <taxon>Cellvibrionales</taxon>
        <taxon>Halieaceae</taxon>
        <taxon>Aequoribacter</taxon>
    </lineage>
</organism>
<keyword evidence="4" id="KW-0410">Iron transport</keyword>
<proteinExistence type="inferred from homology"/>
<dbReference type="InterPro" id="IPR000531">
    <property type="entry name" value="Beta-barrel_TonB"/>
</dbReference>
<evidence type="ECO:0000256" key="3">
    <source>
        <dbReference type="ARBA" id="ARBA00022452"/>
    </source>
</evidence>
<dbReference type="Gene3D" id="2.40.170.20">
    <property type="entry name" value="TonB-dependent receptor, beta-barrel domain"/>
    <property type="match status" value="1"/>
</dbReference>
<evidence type="ECO:0000256" key="2">
    <source>
        <dbReference type="ARBA" id="ARBA00022448"/>
    </source>
</evidence>
<dbReference type="PANTHER" id="PTHR32552">
    <property type="entry name" value="FERRICHROME IRON RECEPTOR-RELATED"/>
    <property type="match status" value="1"/>
</dbReference>
<name>F3L2R5_9GAMM</name>
<comment type="subcellular location">
    <subcellularLocation>
        <location evidence="1 11">Cell outer membrane</location>
        <topology evidence="1 11">Multi-pass membrane protein</topology>
    </subcellularLocation>
</comment>
<dbReference type="Pfam" id="PF00593">
    <property type="entry name" value="TonB_dep_Rec_b-barrel"/>
    <property type="match status" value="1"/>
</dbReference>
<sequence length="749" mass="80817">MKAIQKRLVGATALAVMTLSGAAVAQMQLEEVVVTAQKRAESAQDVPVALTAISGDAIENMGIGNMGDLTQMSSSLTVQESGNRNESPVSIRGIGTFSYAIGVEPSVSVIIDEVPVATTGQAFANLADVERVEVLRGPQSTLFGKNASAGVINIVTKNPSEEFEGSVEITGADDDYYRFAGSVSGPISDSVGFRLNAYYDDFGGNIENALGGDDLQATESQGVRAKVRFDASQDLTVTVTADYNELDQTFSASTFREVSPDAQWLKNFGLGVSQDVWFSGIGLKAGEDNFKGAATTIPRSSSEDYSVAVKVEYQMGEHSVTSITGWRNWEYTNVTDLDGAADLFGSSWDMSSLYEIDQITQEIRIASPASDTFEYVAGLWYSQSDYDRGFVRKPLIPGTTVAKSDWLAYAGNEALSVFGQGTWKLSEQLNVIAGLRYQTEDVEVQFDNAVNGGSFAGSDDDSVMVGRAAVQYFVNDDVMLYASYARGYKGQAYNTTSSFNQFQADNPVDTEDSDAYEVGIKGDFMDGRLRVNANYFLVNYTGFQAQSGVINPDTGAIEISLDNVGELETSGVELDVTALLSDNLLLNVGASWTDATIEEFGTAECYTGQTEAQGCITDPVLGRIQDLAGKPLNNSPDLKVVVGLDYGFNVDEKFDGFMRAHYQWQDEVNFSLTQDPLTVLGSYGILNLSAGVESADGRYTVTAFVNNALDEFYVTALPNLSSLYGATALSQIVPRNAERIMGVRLKYNF</sequence>
<evidence type="ECO:0000256" key="5">
    <source>
        <dbReference type="ARBA" id="ARBA00022692"/>
    </source>
</evidence>
<evidence type="ECO:0000256" key="10">
    <source>
        <dbReference type="ARBA" id="ARBA00023237"/>
    </source>
</evidence>
<keyword evidence="6" id="KW-0408">Iron</keyword>